<proteinExistence type="predicted"/>
<reference evidence="1 2" key="1">
    <citation type="submission" date="2019-06" db="EMBL/GenBank/DDBJ databases">
        <authorList>
            <person name="Jiang L."/>
        </authorList>
    </citation>
    <scope>NUCLEOTIDE SEQUENCE [LARGE SCALE GENOMIC DNA]</scope>
    <source>
        <strain evidence="1 2">YIM 48858</strain>
    </source>
</reference>
<dbReference type="OrthoDB" id="7868128at2"/>
<evidence type="ECO:0000313" key="2">
    <source>
        <dbReference type="Proteomes" id="UP000305709"/>
    </source>
</evidence>
<gene>
    <name evidence="1" type="ORF">FHG71_22290</name>
</gene>
<keyword evidence="2" id="KW-1185">Reference proteome</keyword>
<name>A0A5C4N3F6_9RHOB</name>
<evidence type="ECO:0000313" key="1">
    <source>
        <dbReference type="EMBL" id="TNC60057.1"/>
    </source>
</evidence>
<dbReference type="EMBL" id="VDFV01000086">
    <property type="protein sequence ID" value="TNC60057.1"/>
    <property type="molecule type" value="Genomic_DNA"/>
</dbReference>
<dbReference type="AlphaFoldDB" id="A0A5C4N3F6"/>
<protein>
    <submittedName>
        <fullName evidence="1">Uncharacterized protein</fullName>
    </submittedName>
</protein>
<accession>A0A5C4N3F6</accession>
<dbReference type="Proteomes" id="UP000305709">
    <property type="component" value="Unassembled WGS sequence"/>
</dbReference>
<comment type="caution">
    <text evidence="1">The sequence shown here is derived from an EMBL/GenBank/DDBJ whole genome shotgun (WGS) entry which is preliminary data.</text>
</comment>
<organism evidence="1 2">
    <name type="scientific">Rubellimicrobium roseum</name>
    <dbReference type="NCBI Taxonomy" id="687525"/>
    <lineage>
        <taxon>Bacteria</taxon>
        <taxon>Pseudomonadati</taxon>
        <taxon>Pseudomonadota</taxon>
        <taxon>Alphaproteobacteria</taxon>
        <taxon>Rhodobacterales</taxon>
        <taxon>Roseobacteraceae</taxon>
        <taxon>Rubellimicrobium</taxon>
    </lineage>
</organism>
<sequence length="98" mass="11187">MTLYLHNPASEAHLEDLKDRLVLQLAGPPRDVRSDREDLALADHLVEVVRAMDHGRITTREALETFTRHRVPGFSFGRWLVEMVDEGVYLDAVYDEAA</sequence>
<dbReference type="RefSeq" id="WP_139083926.1">
    <property type="nucleotide sequence ID" value="NZ_VDFV01000086.1"/>
</dbReference>